<comment type="caution">
    <text evidence="5">The sequence shown here is derived from an EMBL/GenBank/DDBJ whole genome shotgun (WGS) entry which is preliminary data.</text>
</comment>
<protein>
    <submittedName>
        <fullName evidence="5">DUF4163 domain-containing protein</fullName>
    </submittedName>
</protein>
<dbReference type="Gene3D" id="3.30.565.40">
    <property type="entry name" value="Fervidobacterium nodosum Rt17-B1 like"/>
    <property type="match status" value="2"/>
</dbReference>
<feature type="chain" id="PRO_5037685962" evidence="1">
    <location>
        <begin position="29"/>
        <end position="583"/>
    </location>
</feature>
<dbReference type="RefSeq" id="WP_171650378.1">
    <property type="nucleotide sequence ID" value="NZ_WHOD01000013.1"/>
</dbReference>
<dbReference type="Pfam" id="PF07833">
    <property type="entry name" value="Cu_amine_oxidN1"/>
    <property type="match status" value="1"/>
</dbReference>
<name>A0A972GX68_9BACL</name>
<dbReference type="InterPro" id="IPR025303">
    <property type="entry name" value="PdaC"/>
</dbReference>
<evidence type="ECO:0000259" key="4">
    <source>
        <dbReference type="Pfam" id="PF13739"/>
    </source>
</evidence>
<dbReference type="InterPro" id="IPR021729">
    <property type="entry name" value="DUF3298"/>
</dbReference>
<keyword evidence="1" id="KW-0732">Signal</keyword>
<dbReference type="Gene3D" id="3.30.457.10">
    <property type="entry name" value="Copper amine oxidase-like, N-terminal domain"/>
    <property type="match status" value="1"/>
</dbReference>
<dbReference type="Pfam" id="PF11738">
    <property type="entry name" value="DUF3298"/>
    <property type="match status" value="2"/>
</dbReference>
<feature type="domain" description="Deacetylase PdaC" evidence="4">
    <location>
        <begin position="272"/>
        <end position="372"/>
    </location>
</feature>
<evidence type="ECO:0000313" key="5">
    <source>
        <dbReference type="EMBL" id="NOU92191.1"/>
    </source>
</evidence>
<dbReference type="Gene3D" id="3.90.640.20">
    <property type="entry name" value="Heat-shock cognate protein, ATPase"/>
    <property type="match status" value="2"/>
</dbReference>
<feature type="domain" description="DUF3298" evidence="3">
    <location>
        <begin position="392"/>
        <end position="460"/>
    </location>
</feature>
<dbReference type="Proteomes" id="UP000641588">
    <property type="component" value="Unassembled WGS sequence"/>
</dbReference>
<sequence>MKKSFKMLTVCISGYCLIAASVPQLSYAASLPIAEATSTVVAFPISASLNQQQGVNITGKTIKEQTAEVQVDILIPVIEGMKDTQYQNQLNDIISSHAMKDLENIKKQASDAAVKAKESGYEMRPHTLNIQYEVKADGGTANANIISIKMTTYTYTGGANGMPRVDTYNVLDEAQAKRVELKEWFGDSYKDNINAQIQQEIAKHPENFFQGEEGFKGISDTQSFYIEKGAAVFVFQKYQIAPGSSGTPEFHISLSNKTSTGQQNVKITTKTIKDESAYFTSNLNIPVFEGLKDTKYQAQLNDIIERHAMEDQDNLKKQAQADAVSAKESGYSMRPYSLNILFEAKADGGADNGNMVSVKIITDTYTGGAHGIQRVDTYTVRDEPETSRVELKDLFGANYKEGINKQIGQEIAQHPNDYFKDSFKGISDTQSFYIEKGDAVILFSPYEIAPYSAGIPEFRIALPKESTAPSRLAVGGEELSSVEASIYISDNGTSLVPLRIIAERLGYNVKWNEDKQLVEINKGAQWTSLQAGKDSYIINRMAPLPLGQAPVIKEDGMMYVPLDFFSKILKAEVQAESGSISIK</sequence>
<dbReference type="SUPFAM" id="SSF55383">
    <property type="entry name" value="Copper amine oxidase, domain N"/>
    <property type="match status" value="1"/>
</dbReference>
<dbReference type="InterPro" id="IPR036582">
    <property type="entry name" value="Mao_N_sf"/>
</dbReference>
<feature type="signal peptide" evidence="1">
    <location>
        <begin position="1"/>
        <end position="28"/>
    </location>
</feature>
<organism evidence="5 6">
    <name type="scientific">Paenibacillus foliorum</name>
    <dbReference type="NCBI Taxonomy" id="2654974"/>
    <lineage>
        <taxon>Bacteria</taxon>
        <taxon>Bacillati</taxon>
        <taxon>Bacillota</taxon>
        <taxon>Bacilli</taxon>
        <taxon>Bacillales</taxon>
        <taxon>Paenibacillaceae</taxon>
        <taxon>Paenibacillus</taxon>
    </lineage>
</organism>
<gene>
    <name evidence="5" type="ORF">GC093_02930</name>
</gene>
<dbReference type="InterPro" id="IPR012854">
    <property type="entry name" value="Cu_amine_oxidase-like_N"/>
</dbReference>
<feature type="domain" description="Deacetylase PdaC" evidence="4">
    <location>
        <begin position="62"/>
        <end position="162"/>
    </location>
</feature>
<dbReference type="AlphaFoldDB" id="A0A972GX68"/>
<dbReference type="Pfam" id="PF13739">
    <property type="entry name" value="PdaC"/>
    <property type="match status" value="2"/>
</dbReference>
<evidence type="ECO:0000313" key="6">
    <source>
        <dbReference type="Proteomes" id="UP000641588"/>
    </source>
</evidence>
<keyword evidence="6" id="KW-1185">Reference proteome</keyword>
<accession>A0A972GX68</accession>
<evidence type="ECO:0000256" key="1">
    <source>
        <dbReference type="SAM" id="SignalP"/>
    </source>
</evidence>
<dbReference type="InterPro" id="IPR037126">
    <property type="entry name" value="PdaC/RsiV-like_sf"/>
</dbReference>
<feature type="domain" description="DUF3298" evidence="3">
    <location>
        <begin position="187"/>
        <end position="254"/>
    </location>
</feature>
<evidence type="ECO:0000259" key="2">
    <source>
        <dbReference type="Pfam" id="PF07833"/>
    </source>
</evidence>
<feature type="domain" description="Copper amine oxidase-like N-terminal" evidence="2">
    <location>
        <begin position="476"/>
        <end position="579"/>
    </location>
</feature>
<evidence type="ECO:0000259" key="3">
    <source>
        <dbReference type="Pfam" id="PF11738"/>
    </source>
</evidence>
<dbReference type="EMBL" id="WHOD01000013">
    <property type="protein sequence ID" value="NOU92191.1"/>
    <property type="molecule type" value="Genomic_DNA"/>
</dbReference>
<reference evidence="5" key="1">
    <citation type="submission" date="2019-10" db="EMBL/GenBank/DDBJ databases">
        <title>Description of Paenibacillus glebae sp. nov.</title>
        <authorList>
            <person name="Carlier A."/>
            <person name="Qi S."/>
        </authorList>
    </citation>
    <scope>NUCLEOTIDE SEQUENCE</scope>
    <source>
        <strain evidence="5">LMG 31456</strain>
    </source>
</reference>
<proteinExistence type="predicted"/>